<accession>A0A7X6JZ31</accession>
<reference evidence="2 3" key="1">
    <citation type="submission" date="2020-04" db="EMBL/GenBank/DDBJ databases">
        <authorList>
            <person name="Yoon J."/>
        </authorList>
    </citation>
    <scope>NUCLEOTIDE SEQUENCE [LARGE SCALE GENOMIC DNA]</scope>
    <source>
        <strain evidence="2 3">KMU-115</strain>
    </source>
</reference>
<feature type="transmembrane region" description="Helical" evidence="1">
    <location>
        <begin position="7"/>
        <end position="28"/>
    </location>
</feature>
<keyword evidence="1" id="KW-1133">Transmembrane helix</keyword>
<evidence type="ECO:0000313" key="2">
    <source>
        <dbReference type="EMBL" id="NKX44383.1"/>
    </source>
</evidence>
<keyword evidence="3" id="KW-1185">Reference proteome</keyword>
<evidence type="ECO:0000313" key="3">
    <source>
        <dbReference type="Proteomes" id="UP000526408"/>
    </source>
</evidence>
<dbReference type="EMBL" id="JAAZQQ010000002">
    <property type="protein sequence ID" value="NKX44383.1"/>
    <property type="molecule type" value="Genomic_DNA"/>
</dbReference>
<proteinExistence type="predicted"/>
<gene>
    <name evidence="2" type="ORF">HCU73_07245</name>
</gene>
<dbReference type="Proteomes" id="UP000526408">
    <property type="component" value="Unassembled WGS sequence"/>
</dbReference>
<organism evidence="2 3">
    <name type="scientific">Roseicyclus persicicus</name>
    <dbReference type="NCBI Taxonomy" id="2650661"/>
    <lineage>
        <taxon>Bacteria</taxon>
        <taxon>Pseudomonadati</taxon>
        <taxon>Pseudomonadota</taxon>
        <taxon>Alphaproteobacteria</taxon>
        <taxon>Rhodobacterales</taxon>
        <taxon>Roseobacteraceae</taxon>
        <taxon>Roseicyclus</taxon>
    </lineage>
</organism>
<feature type="transmembrane region" description="Helical" evidence="1">
    <location>
        <begin position="40"/>
        <end position="61"/>
    </location>
</feature>
<keyword evidence="1" id="KW-0812">Transmembrane</keyword>
<keyword evidence="1" id="KW-0472">Membrane</keyword>
<name>A0A7X6JZ31_9RHOB</name>
<evidence type="ECO:0000256" key="1">
    <source>
        <dbReference type="SAM" id="Phobius"/>
    </source>
</evidence>
<sequence length="70" mass="7310">MLFLRAVANILFPAVAGFVITIQLLLPLSMSMFPALQPTALALIPASGLVTALLCLGHLAVRRLLARAGA</sequence>
<protein>
    <submittedName>
        <fullName evidence="2">Uncharacterized protein</fullName>
    </submittedName>
</protein>
<comment type="caution">
    <text evidence="2">The sequence shown here is derived from an EMBL/GenBank/DDBJ whole genome shotgun (WGS) entry which is preliminary data.</text>
</comment>
<dbReference type="AlphaFoldDB" id="A0A7X6JZ31"/>
<dbReference type="RefSeq" id="WP_168622759.1">
    <property type="nucleotide sequence ID" value="NZ_JAAZQQ010000002.1"/>
</dbReference>